<dbReference type="AlphaFoldDB" id="A0A0L8G1K4"/>
<gene>
    <name evidence="2" type="ORF">OCBIM_22002353mg</name>
</gene>
<evidence type="ECO:0000256" key="1">
    <source>
        <dbReference type="SAM" id="Phobius"/>
    </source>
</evidence>
<evidence type="ECO:0000313" key="2">
    <source>
        <dbReference type="EMBL" id="KOF70699.1"/>
    </source>
</evidence>
<feature type="transmembrane region" description="Helical" evidence="1">
    <location>
        <begin position="34"/>
        <end position="58"/>
    </location>
</feature>
<protein>
    <submittedName>
        <fullName evidence="2">Uncharacterized protein</fullName>
    </submittedName>
</protein>
<accession>A0A0L8G1K4</accession>
<name>A0A0L8G1K4_OCTBM</name>
<keyword evidence="1" id="KW-0812">Transmembrane</keyword>
<sequence length="59" mass="6646">MCRSSQLCMTRALMFQKYPAECIAIKLQVLHLRYAATSCLCWLGLISNIQFGILIVAIP</sequence>
<reference evidence="2" key="1">
    <citation type="submission" date="2015-07" db="EMBL/GenBank/DDBJ databases">
        <title>MeaNS - Measles Nucleotide Surveillance Program.</title>
        <authorList>
            <person name="Tran T."/>
            <person name="Druce J."/>
        </authorList>
    </citation>
    <scope>NUCLEOTIDE SEQUENCE</scope>
    <source>
        <strain evidence="2">UCB-OBI-ISO-001</strain>
        <tissue evidence="2">Gonad</tissue>
    </source>
</reference>
<keyword evidence="1" id="KW-1133">Transmembrane helix</keyword>
<proteinExistence type="predicted"/>
<organism evidence="2">
    <name type="scientific">Octopus bimaculoides</name>
    <name type="common">California two-spotted octopus</name>
    <dbReference type="NCBI Taxonomy" id="37653"/>
    <lineage>
        <taxon>Eukaryota</taxon>
        <taxon>Metazoa</taxon>
        <taxon>Spiralia</taxon>
        <taxon>Lophotrochozoa</taxon>
        <taxon>Mollusca</taxon>
        <taxon>Cephalopoda</taxon>
        <taxon>Coleoidea</taxon>
        <taxon>Octopodiformes</taxon>
        <taxon>Octopoda</taxon>
        <taxon>Incirrata</taxon>
        <taxon>Octopodidae</taxon>
        <taxon>Octopus</taxon>
    </lineage>
</organism>
<keyword evidence="1" id="KW-0472">Membrane</keyword>
<dbReference type="EMBL" id="KQ424644">
    <property type="protein sequence ID" value="KOF70699.1"/>
    <property type="molecule type" value="Genomic_DNA"/>
</dbReference>